<dbReference type="Proteomes" id="UP000008743">
    <property type="component" value="Unassembled WGS sequence"/>
</dbReference>
<evidence type="ECO:0000256" key="5">
    <source>
        <dbReference type="ARBA" id="ARBA00023038"/>
    </source>
</evidence>
<dbReference type="RefSeq" id="XP_004347970.2">
    <property type="nucleotide sequence ID" value="XM_004347920.2"/>
</dbReference>
<evidence type="ECO:0000256" key="8">
    <source>
        <dbReference type="PROSITE-ProRule" id="PRU00125"/>
    </source>
</evidence>
<gene>
    <name evidence="10" type="ORF">CAOG_004145</name>
</gene>
<evidence type="ECO:0000256" key="4">
    <source>
        <dbReference type="ARBA" id="ARBA00022990"/>
    </source>
</evidence>
<dbReference type="GO" id="GO:0046872">
    <property type="term" value="F:metal ion binding"/>
    <property type="evidence" value="ECO:0007669"/>
    <property type="project" value="UniProtKB-KW"/>
</dbReference>
<keyword evidence="1" id="KW-0488">Methylation</keyword>
<keyword evidence="5 8" id="KW-0440">LIM domain</keyword>
<dbReference type="AlphaFoldDB" id="A0A0D2WPJ6"/>
<evidence type="ECO:0000256" key="1">
    <source>
        <dbReference type="ARBA" id="ARBA00022481"/>
    </source>
</evidence>
<reference evidence="11" key="1">
    <citation type="submission" date="2011-02" db="EMBL/GenBank/DDBJ databases">
        <title>The Genome Sequence of Capsaspora owczarzaki ATCC 30864.</title>
        <authorList>
            <person name="Russ C."/>
            <person name="Cuomo C."/>
            <person name="Burger G."/>
            <person name="Gray M.W."/>
            <person name="Holland P.W.H."/>
            <person name="King N."/>
            <person name="Lang F.B.F."/>
            <person name="Roger A.J."/>
            <person name="Ruiz-Trillo I."/>
            <person name="Young S.K."/>
            <person name="Zeng Q."/>
            <person name="Gargeya S."/>
            <person name="Alvarado L."/>
            <person name="Berlin A."/>
            <person name="Chapman S.B."/>
            <person name="Chen Z."/>
            <person name="Freedman E."/>
            <person name="Gellesch M."/>
            <person name="Goldberg J."/>
            <person name="Griggs A."/>
            <person name="Gujja S."/>
            <person name="Heilman E."/>
            <person name="Heiman D."/>
            <person name="Howarth C."/>
            <person name="Mehta T."/>
            <person name="Neiman D."/>
            <person name="Pearson M."/>
            <person name="Roberts A."/>
            <person name="Saif S."/>
            <person name="Shea T."/>
            <person name="Shenoy N."/>
            <person name="Sisk P."/>
            <person name="Stolte C."/>
            <person name="Sykes S."/>
            <person name="White J."/>
            <person name="Yandava C."/>
            <person name="Haas B."/>
            <person name="Nusbaum C."/>
            <person name="Birren B."/>
        </authorList>
    </citation>
    <scope>NUCLEOTIDE SEQUENCE</scope>
    <source>
        <strain evidence="11">ATCC 30864</strain>
    </source>
</reference>
<evidence type="ECO:0000256" key="3">
    <source>
        <dbReference type="ARBA" id="ARBA00022833"/>
    </source>
</evidence>
<keyword evidence="3 8" id="KW-0862">Zinc</keyword>
<name>A0A0D2WPJ6_CAPO3</name>
<dbReference type="InterPro" id="IPR001781">
    <property type="entry name" value="Znf_LIM"/>
</dbReference>
<dbReference type="Gene3D" id="2.10.110.10">
    <property type="entry name" value="Cysteine Rich Protein"/>
    <property type="match status" value="1"/>
</dbReference>
<keyword evidence="11" id="KW-1185">Reference proteome</keyword>
<dbReference type="SUPFAM" id="SSF57716">
    <property type="entry name" value="Glucocorticoid receptor-like (DNA-binding domain)"/>
    <property type="match status" value="2"/>
</dbReference>
<dbReference type="PROSITE" id="PS00478">
    <property type="entry name" value="LIM_DOMAIN_1"/>
    <property type="match status" value="1"/>
</dbReference>
<dbReference type="FunFam" id="2.10.110.10:FF:000054">
    <property type="entry name" value="Cysteine-rich protein 1"/>
    <property type="match status" value="1"/>
</dbReference>
<comment type="function">
    <text evidence="6">Seems to have a role in zinc absorption and may function as an intracellular zinc transport protein.</text>
</comment>
<dbReference type="Pfam" id="PF00412">
    <property type="entry name" value="LIM"/>
    <property type="match status" value="1"/>
</dbReference>
<dbReference type="PhylomeDB" id="A0A0D2WPJ6"/>
<sequence length="79" mass="8585">MGKCAACGKEVYFAEKKTSLGKEWHGPCLKCVECKKTLTCGAHSEHDGKPYCTTPCHMKLFGPGGYRGAGTSIDSHKYK</sequence>
<evidence type="ECO:0000256" key="6">
    <source>
        <dbReference type="ARBA" id="ARBA00055254"/>
    </source>
</evidence>
<dbReference type="OrthoDB" id="25654at2759"/>
<dbReference type="PANTHER" id="PTHR46074:SF5">
    <property type="entry name" value="LIM DOMAIN-CONTAINING PROTEIN C"/>
    <property type="match status" value="1"/>
</dbReference>
<evidence type="ECO:0000313" key="11">
    <source>
        <dbReference type="Proteomes" id="UP000008743"/>
    </source>
</evidence>
<dbReference type="PANTHER" id="PTHR46074">
    <property type="entry name" value="CYSTEINE-RICH PROTEIN CRIP FAMILY MEMBER"/>
    <property type="match status" value="1"/>
</dbReference>
<dbReference type="EMBL" id="KE346365">
    <property type="protein sequence ID" value="KJE93340.1"/>
    <property type="molecule type" value="Genomic_DNA"/>
</dbReference>
<accession>A0A0D2WPJ6</accession>
<evidence type="ECO:0000256" key="2">
    <source>
        <dbReference type="ARBA" id="ARBA00022723"/>
    </source>
</evidence>
<dbReference type="STRING" id="595528.A0A0D2WPJ6"/>
<dbReference type="SMART" id="SM00132">
    <property type="entry name" value="LIM"/>
    <property type="match status" value="1"/>
</dbReference>
<evidence type="ECO:0000256" key="7">
    <source>
        <dbReference type="ARBA" id="ARBA00072537"/>
    </source>
</evidence>
<evidence type="ECO:0000313" key="10">
    <source>
        <dbReference type="EMBL" id="KJE93340.1"/>
    </source>
</evidence>
<dbReference type="CDD" id="cd09401">
    <property type="entry name" value="LIM_TLP_like"/>
    <property type="match status" value="1"/>
</dbReference>
<dbReference type="PROSITE" id="PS50023">
    <property type="entry name" value="LIM_DOMAIN_2"/>
    <property type="match status" value="1"/>
</dbReference>
<proteinExistence type="predicted"/>
<evidence type="ECO:0000259" key="9">
    <source>
        <dbReference type="PROSITE" id="PS50023"/>
    </source>
</evidence>
<dbReference type="InParanoid" id="A0A0D2WPJ6"/>
<organism evidence="10 11">
    <name type="scientific">Capsaspora owczarzaki (strain ATCC 30864)</name>
    <dbReference type="NCBI Taxonomy" id="595528"/>
    <lineage>
        <taxon>Eukaryota</taxon>
        <taxon>Filasterea</taxon>
        <taxon>Capsaspora</taxon>
    </lineage>
</organism>
<feature type="domain" description="LIM zinc-binding" evidence="9">
    <location>
        <begin position="2"/>
        <end position="63"/>
    </location>
</feature>
<keyword evidence="4" id="KW-0007">Acetylation</keyword>
<keyword evidence="2 8" id="KW-0479">Metal-binding</keyword>
<protein>
    <recommendedName>
        <fullName evidence="7">Cysteine-rich protein 1</fullName>
    </recommendedName>
</protein>